<dbReference type="GO" id="GO:0006406">
    <property type="term" value="P:mRNA export from nucleus"/>
    <property type="evidence" value="ECO:0007669"/>
    <property type="project" value="UniProtKB-UniRule"/>
</dbReference>
<dbReference type="PANTHER" id="PTHR28554">
    <property type="entry name" value="39S RIBOSOMAL PROTEIN L45, MITOCHONDRIAL"/>
    <property type="match status" value="1"/>
</dbReference>
<evidence type="ECO:0000313" key="11">
    <source>
        <dbReference type="EnsemblMetazoa" id="OVOC8579.1"/>
    </source>
</evidence>
<dbReference type="OMA" id="TPQTWKE"/>
<dbReference type="AlphaFoldDB" id="A0A8R1Y012"/>
<organism evidence="11 12">
    <name type="scientific">Onchocerca volvulus</name>
    <dbReference type="NCBI Taxonomy" id="6282"/>
    <lineage>
        <taxon>Eukaryota</taxon>
        <taxon>Metazoa</taxon>
        <taxon>Ecdysozoa</taxon>
        <taxon>Nematoda</taxon>
        <taxon>Chromadorea</taxon>
        <taxon>Rhabditida</taxon>
        <taxon>Spirurina</taxon>
        <taxon>Spiruromorpha</taxon>
        <taxon>Filarioidea</taxon>
        <taxon>Onchocercidae</taxon>
        <taxon>Onchocerca</taxon>
    </lineage>
</organism>
<keyword evidence="4" id="KW-0496">Mitochondrion</keyword>
<keyword evidence="3" id="KW-0689">Ribosomal protein</keyword>
<dbReference type="InterPro" id="IPR007834">
    <property type="entry name" value="DSS1_SEM1"/>
</dbReference>
<evidence type="ECO:0000256" key="9">
    <source>
        <dbReference type="SAM" id="MobiDB-lite"/>
    </source>
</evidence>
<reference evidence="11" key="2">
    <citation type="submission" date="2022-06" db="UniProtKB">
        <authorList>
            <consortium name="EnsemblMetazoa"/>
        </authorList>
    </citation>
    <scope>IDENTIFICATION</scope>
</reference>
<dbReference type="Proteomes" id="UP000024404">
    <property type="component" value="Unassembled WGS sequence"/>
</dbReference>
<comment type="subcellular location">
    <subcellularLocation>
        <location evidence="1">Mitochondrion</location>
    </subcellularLocation>
    <subcellularLocation>
        <location evidence="8">Nucleus</location>
    </subcellularLocation>
</comment>
<sequence>MKWSAAILSIHTCYLSPQHSLLLRSIVKELSSVRSKISNVAANLVHHQLVQKTPYISRDSITKVMLQKTYSCLHRLIYPIFIAPVSPVLVLSCHVHHHKERHNLRLFLGIQRSNKHKANRNTHMNERKFSRLRAKKNFNIELPDDDMQEKKQKMSPLDLRLILLKKGINPYRDVTPQTWKEFQVTFSSCYQVMDPFVPREGPSTDNPYTIFRKNPLKLLGFPFLFPPEFHEKKESLEYALLRAEEGRFTAYQHKYFNYKHGIKRIRKRKGFENFSVKTFPAAADEIYVEAHRALMARDKTALQKYITEAAFGKMWPDVETGSVIWELMKHIEPSRVVSVRCADFPHQSGNDIAQIIVRMHTMQKIALYDRFGRLILGTEYEAKPVLEYVVFENHIASLDGTWRLHDKVYPEWIKPKRDLPKQTKISQEHLRIQTRQPLKLGGGRELPVPEEKSKLNLEVAKNLTMTEGKNKSKPEDSQQKMETHIEEDDEFEEFPQQDWQTKESAEDEEELNVWEDNWDDEANENDFAKQLRDELAKHGHGTAT</sequence>
<accession>A0A8R1Y012</accession>
<dbReference type="GO" id="GO:1990904">
    <property type="term" value="C:ribonucleoprotein complex"/>
    <property type="evidence" value="ECO:0007669"/>
    <property type="project" value="UniProtKB-KW"/>
</dbReference>
<keyword evidence="8" id="KW-0647">Proteasome</keyword>
<dbReference type="Pfam" id="PF05160">
    <property type="entry name" value="DSS1_SEM1"/>
    <property type="match status" value="1"/>
</dbReference>
<evidence type="ECO:0000256" key="1">
    <source>
        <dbReference type="ARBA" id="ARBA00004173"/>
    </source>
</evidence>
<evidence type="ECO:0000256" key="6">
    <source>
        <dbReference type="ARBA" id="ARBA00034491"/>
    </source>
</evidence>
<proteinExistence type="inferred from homology"/>
<dbReference type="EMBL" id="CMVM020000249">
    <property type="status" value="NOT_ANNOTATED_CDS"/>
    <property type="molecule type" value="Genomic_DNA"/>
</dbReference>
<feature type="compositionally biased region" description="Acidic residues" evidence="9">
    <location>
        <begin position="485"/>
        <end position="495"/>
    </location>
</feature>
<dbReference type="PANTHER" id="PTHR28554:SF1">
    <property type="entry name" value="LARGE RIBOSOMAL SUBUNIT PROTEIN ML45"/>
    <property type="match status" value="1"/>
</dbReference>
<dbReference type="Gene3D" id="3.10.450.240">
    <property type="match status" value="1"/>
</dbReference>
<comment type="similarity">
    <text evidence="6 8">Belongs to the DSS1/SEM1 family.</text>
</comment>
<evidence type="ECO:0000256" key="8">
    <source>
        <dbReference type="RuleBase" id="RU369057"/>
    </source>
</evidence>
<dbReference type="Pfam" id="PF04280">
    <property type="entry name" value="Tim44"/>
    <property type="match status" value="1"/>
</dbReference>
<evidence type="ECO:0000256" key="2">
    <source>
        <dbReference type="ARBA" id="ARBA00022946"/>
    </source>
</evidence>
<keyword evidence="2" id="KW-0809">Transit peptide</keyword>
<dbReference type="GO" id="GO:0005840">
    <property type="term" value="C:ribosome"/>
    <property type="evidence" value="ECO:0007669"/>
    <property type="project" value="UniProtKB-KW"/>
</dbReference>
<dbReference type="EnsemblMetazoa" id="OVOC8579.1">
    <property type="protein sequence ID" value="OVOC8579.1"/>
    <property type="gene ID" value="WBGene00245388"/>
</dbReference>
<keyword evidence="8" id="KW-0539">Nucleus</keyword>
<comment type="similarity">
    <text evidence="7">Belongs to the mitochondrion-specific ribosomal protein mL45 family.</text>
</comment>
<dbReference type="CDD" id="cd13768">
    <property type="entry name" value="DSS1_Sem1"/>
    <property type="match status" value="1"/>
</dbReference>
<name>A0A8R1Y012_ONCVO</name>
<dbReference type="SUPFAM" id="SSF54427">
    <property type="entry name" value="NTF2-like"/>
    <property type="match status" value="1"/>
</dbReference>
<dbReference type="InterPro" id="IPR032710">
    <property type="entry name" value="NTF2-like_dom_sf"/>
</dbReference>
<dbReference type="InterPro" id="IPR051975">
    <property type="entry name" value="mtLSU_mL45"/>
</dbReference>
<feature type="domain" description="Tim44-like" evidence="10">
    <location>
        <begin position="258"/>
        <end position="409"/>
    </location>
</feature>
<reference evidence="12" key="1">
    <citation type="submission" date="2013-10" db="EMBL/GenBank/DDBJ databases">
        <title>Genome sequencing of Onchocerca volvulus.</title>
        <authorList>
            <person name="Cotton J."/>
            <person name="Tsai J."/>
            <person name="Stanley E."/>
            <person name="Tracey A."/>
            <person name="Holroyd N."/>
            <person name="Lustigman S."/>
            <person name="Berriman M."/>
        </authorList>
    </citation>
    <scope>NUCLEOTIDE SEQUENCE</scope>
</reference>
<evidence type="ECO:0000256" key="4">
    <source>
        <dbReference type="ARBA" id="ARBA00023128"/>
    </source>
</evidence>
<dbReference type="GO" id="GO:0043248">
    <property type="term" value="P:proteasome assembly"/>
    <property type="evidence" value="ECO:0007669"/>
    <property type="project" value="UniProtKB-UniRule"/>
</dbReference>
<dbReference type="GO" id="GO:0005739">
    <property type="term" value="C:mitochondrion"/>
    <property type="evidence" value="ECO:0007669"/>
    <property type="project" value="UniProtKB-SubCell"/>
</dbReference>
<feature type="compositionally biased region" description="Acidic residues" evidence="9">
    <location>
        <begin position="505"/>
        <end position="524"/>
    </location>
</feature>
<evidence type="ECO:0000313" key="12">
    <source>
        <dbReference type="Proteomes" id="UP000024404"/>
    </source>
</evidence>
<evidence type="ECO:0000256" key="7">
    <source>
        <dbReference type="ARBA" id="ARBA00038073"/>
    </source>
</evidence>
<keyword evidence="12" id="KW-1185">Reference proteome</keyword>
<feature type="region of interest" description="Disordered" evidence="9">
    <location>
        <begin position="423"/>
        <end position="525"/>
    </location>
</feature>
<evidence type="ECO:0000256" key="3">
    <source>
        <dbReference type="ARBA" id="ARBA00022980"/>
    </source>
</evidence>
<dbReference type="InterPro" id="IPR007379">
    <property type="entry name" value="Tim44-like_dom"/>
</dbReference>
<evidence type="ECO:0000259" key="10">
    <source>
        <dbReference type="SMART" id="SM00978"/>
    </source>
</evidence>
<keyword evidence="5" id="KW-0687">Ribonucleoprotein</keyword>
<dbReference type="GO" id="GO:0008541">
    <property type="term" value="C:proteasome regulatory particle, lid subcomplex"/>
    <property type="evidence" value="ECO:0007669"/>
    <property type="project" value="UniProtKB-UniRule"/>
</dbReference>
<evidence type="ECO:0000256" key="5">
    <source>
        <dbReference type="ARBA" id="ARBA00023274"/>
    </source>
</evidence>
<comment type="function">
    <text evidence="8">Component of the 26S proteasome, a multiprotein complex involved in the ATP-dependent degradation of ubiquitinated proteins.</text>
</comment>
<feature type="compositionally biased region" description="Basic and acidic residues" evidence="9">
    <location>
        <begin position="468"/>
        <end position="484"/>
    </location>
</feature>
<dbReference type="GO" id="GO:0005634">
    <property type="term" value="C:nucleus"/>
    <property type="evidence" value="ECO:0007669"/>
    <property type="project" value="UniProtKB-SubCell"/>
</dbReference>
<dbReference type="SMART" id="SM00978">
    <property type="entry name" value="Tim44"/>
    <property type="match status" value="1"/>
</dbReference>
<dbReference type="SMART" id="SM01385">
    <property type="entry name" value="DSS1_SEM1"/>
    <property type="match status" value="1"/>
</dbReference>
<protein>
    <recommendedName>
        <fullName evidence="8">26S proteasome complex subunit dss-1</fullName>
    </recommendedName>
</protein>